<organism evidence="1 2">
    <name type="scientific">Melipona quadrifasciata</name>
    <dbReference type="NCBI Taxonomy" id="166423"/>
    <lineage>
        <taxon>Eukaryota</taxon>
        <taxon>Metazoa</taxon>
        <taxon>Ecdysozoa</taxon>
        <taxon>Arthropoda</taxon>
        <taxon>Hexapoda</taxon>
        <taxon>Insecta</taxon>
        <taxon>Pterygota</taxon>
        <taxon>Neoptera</taxon>
        <taxon>Endopterygota</taxon>
        <taxon>Hymenoptera</taxon>
        <taxon>Apocrita</taxon>
        <taxon>Aculeata</taxon>
        <taxon>Apoidea</taxon>
        <taxon>Anthophila</taxon>
        <taxon>Apidae</taxon>
        <taxon>Melipona</taxon>
    </lineage>
</organism>
<evidence type="ECO:0000313" key="2">
    <source>
        <dbReference type="Proteomes" id="UP000053105"/>
    </source>
</evidence>
<dbReference type="Proteomes" id="UP000053105">
    <property type="component" value="Unassembled WGS sequence"/>
</dbReference>
<name>A0A0M8ZY13_9HYME</name>
<accession>A0A0M8ZY13</accession>
<proteinExistence type="predicted"/>
<dbReference type="EMBL" id="KQ435798">
    <property type="protein sequence ID" value="KOX73425.1"/>
    <property type="molecule type" value="Genomic_DNA"/>
</dbReference>
<evidence type="ECO:0000313" key="1">
    <source>
        <dbReference type="EMBL" id="KOX73425.1"/>
    </source>
</evidence>
<gene>
    <name evidence="1" type="ORF">WN51_14471</name>
</gene>
<keyword evidence="2" id="KW-1185">Reference proteome</keyword>
<protein>
    <submittedName>
        <fullName evidence="1">Uncharacterized protein</fullName>
    </submittedName>
</protein>
<sequence length="76" mass="8645">MIIDFYNHVKENSSNHENWLAQHPPTLLRTTSSSQSNPVKLITSNQIQSWKIIAISRCSKTDVPPFKSRLLGIVVK</sequence>
<reference evidence="1 2" key="1">
    <citation type="submission" date="2015-07" db="EMBL/GenBank/DDBJ databases">
        <title>The genome of Melipona quadrifasciata.</title>
        <authorList>
            <person name="Pan H."/>
            <person name="Kapheim K."/>
        </authorList>
    </citation>
    <scope>NUCLEOTIDE SEQUENCE [LARGE SCALE GENOMIC DNA]</scope>
    <source>
        <strain evidence="1">0111107301</strain>
        <tissue evidence="1">Whole body</tissue>
    </source>
</reference>
<dbReference type="AlphaFoldDB" id="A0A0M8ZY13"/>